<organism evidence="7 8">
    <name type="scientific">Batillaria attramentaria</name>
    <dbReference type="NCBI Taxonomy" id="370345"/>
    <lineage>
        <taxon>Eukaryota</taxon>
        <taxon>Metazoa</taxon>
        <taxon>Spiralia</taxon>
        <taxon>Lophotrochozoa</taxon>
        <taxon>Mollusca</taxon>
        <taxon>Gastropoda</taxon>
        <taxon>Caenogastropoda</taxon>
        <taxon>Sorbeoconcha</taxon>
        <taxon>Cerithioidea</taxon>
        <taxon>Batillariidae</taxon>
        <taxon>Batillaria</taxon>
    </lineage>
</organism>
<keyword evidence="8" id="KW-1185">Reference proteome</keyword>
<proteinExistence type="predicted"/>
<sequence length="1001" mass="112142">MAAVSDEEFNDIPEEFIRERELGLGADNQSDVELLEFSSVHTSDLLDEERFRVPSCESDEVNDSEGKPAEQLNKSGYFLCGKHFEEHQFTVPSEKRLIWNAVPTIFQVPNPPPRLTSNRPLPKRRASFEQPNPKKQHLSQPESHPTADENHLPTVEAVSAPKPEPFTSAKEADLKSKLRASRNRVYRLKKKMKNSLQSKKLKRQDRKAAVLKELANFLPRKTVQFIASQLRAVDKKKKGVRWTEKDKTVALSLFHSSPKAYRRLKKIFLLPSVSTLRRSLQNIELYPGFNSKILSALSIKVKSLPPGNELCVLIFDEVSIKEGVSYDPKRDRVEGLEDCGTHGRGEHIANHALVFMLRGLRANWKQPLGYFLTSGTVSGQLLHSLILDCISRVEEAGLNVKAVVADQGSNNRNAFSVGLGVTEEEPFFVFNGKKVFVMFDPPHLLKNVRNNLKNTGFTVEDEEVSWEHVVEFYKFDKMNPVRMAPRLRERHISLPAFSTLRVRYAAQVLSHSVAAGMSSLVQLQVLPHDALATAAFIERFDQLFNAFNSSNLKSKQVMGHAMSLNSGHIEFLQDTLAWLETVKTKSSRALPCMCGWKMAIRGLLALWEDLHNNHGFKFLLTSRLNQDCVENLFSRIRGHAGGVYNPTPAAFCAILRQVMVDQIFDHSDKSNCQEDSAHFLLNMSAIRSVAEALPGDSPADRSPEDEAYLNELLMLSTPPPLAKDPLLVKAECNVLVYIAGYVAKKLQLKVCSACVPMLAGAVSATENEIFLVNKQYGRLDIEGRGLTVPSPELLQAVQRLEESFVATIDSTLRGDSVKACLVKTLHPTFEMVCPEGECAIKQFIIDKFINIRLHSTLKDINESFTQKGLKRNKKAMILSKFNTTDNNRKKQLAWGEIAQSVRAQSDGVGRTVEEIKKQWKDLVSQAKKDVHARKYPKTGGGPKADEGEFTNLIIDIFGGNNPIFHGIEEGGESSGSQSQASFLKTETSSQAEVAFDFHFYF</sequence>
<comment type="caution">
    <text evidence="7">The sequence shown here is derived from an EMBL/GenBank/DDBJ whole genome shotgun (WGS) entry which is preliminary data.</text>
</comment>
<dbReference type="InterPro" id="IPR048366">
    <property type="entry name" value="TNP-like_GBD"/>
</dbReference>
<keyword evidence="3" id="KW-0862">Zinc</keyword>
<dbReference type="SMART" id="SM00980">
    <property type="entry name" value="THAP"/>
    <property type="match status" value="1"/>
</dbReference>
<dbReference type="EMBL" id="JACVVK020000124">
    <property type="protein sequence ID" value="KAK7490700.1"/>
    <property type="molecule type" value="Genomic_DNA"/>
</dbReference>
<dbReference type="GO" id="GO:0008270">
    <property type="term" value="F:zinc ion binding"/>
    <property type="evidence" value="ECO:0007669"/>
    <property type="project" value="UniProtKB-KW"/>
</dbReference>
<dbReference type="InterPro" id="IPR028002">
    <property type="entry name" value="Myb_DNA-bind_5"/>
</dbReference>
<evidence type="ECO:0000256" key="1">
    <source>
        <dbReference type="ARBA" id="ARBA00022723"/>
    </source>
</evidence>
<evidence type="ECO:0000256" key="3">
    <source>
        <dbReference type="ARBA" id="ARBA00022833"/>
    </source>
</evidence>
<dbReference type="Pfam" id="PF21789">
    <property type="entry name" value="TNP-like_RNaseH_C"/>
    <property type="match status" value="1"/>
</dbReference>
<evidence type="ECO:0000256" key="2">
    <source>
        <dbReference type="ARBA" id="ARBA00022771"/>
    </source>
</evidence>
<keyword evidence="4" id="KW-0238">DNA-binding</keyword>
<evidence type="ECO:0000259" key="6">
    <source>
        <dbReference type="SMART" id="SM00980"/>
    </source>
</evidence>
<evidence type="ECO:0000256" key="5">
    <source>
        <dbReference type="SAM" id="MobiDB-lite"/>
    </source>
</evidence>
<keyword evidence="2" id="KW-0863">Zinc-finger</keyword>
<dbReference type="GO" id="GO:0003677">
    <property type="term" value="F:DNA binding"/>
    <property type="evidence" value="ECO:0007669"/>
    <property type="project" value="UniProtKB-KW"/>
</dbReference>
<protein>
    <recommendedName>
        <fullName evidence="6">THAP-type domain-containing protein</fullName>
    </recommendedName>
</protein>
<dbReference type="InterPro" id="IPR048365">
    <property type="entry name" value="TNP-like_RNaseH_N"/>
</dbReference>
<gene>
    <name evidence="7" type="ORF">BaRGS_00018117</name>
</gene>
<dbReference type="AlphaFoldDB" id="A0ABD0KU51"/>
<keyword evidence="1" id="KW-0479">Metal-binding</keyword>
<dbReference type="InterPro" id="IPR048367">
    <property type="entry name" value="TNP-like_RNaseH_C"/>
</dbReference>
<dbReference type="Proteomes" id="UP001519460">
    <property type="component" value="Unassembled WGS sequence"/>
</dbReference>
<evidence type="ECO:0000313" key="7">
    <source>
        <dbReference type="EMBL" id="KAK7490700.1"/>
    </source>
</evidence>
<dbReference type="PANTHER" id="PTHR47577">
    <property type="entry name" value="THAP DOMAIN-CONTAINING PROTEIN 6"/>
    <property type="match status" value="1"/>
</dbReference>
<feature type="domain" description="THAP-type" evidence="6">
    <location>
        <begin position="42"/>
        <end position="112"/>
    </location>
</feature>
<name>A0ABD0KU51_9CAEN</name>
<reference evidence="7 8" key="1">
    <citation type="journal article" date="2023" name="Sci. Data">
        <title>Genome assembly of the Korean intertidal mud-creeper Batillaria attramentaria.</title>
        <authorList>
            <person name="Patra A.K."/>
            <person name="Ho P.T."/>
            <person name="Jun S."/>
            <person name="Lee S.J."/>
            <person name="Kim Y."/>
            <person name="Won Y.J."/>
        </authorList>
    </citation>
    <scope>NUCLEOTIDE SEQUENCE [LARGE SCALE GENOMIC DNA]</scope>
    <source>
        <strain evidence="7">Wonlab-2016</strain>
    </source>
</reference>
<dbReference type="Pfam" id="PF21787">
    <property type="entry name" value="TNP-like_RNaseH_N"/>
    <property type="match status" value="1"/>
</dbReference>
<evidence type="ECO:0000256" key="4">
    <source>
        <dbReference type="ARBA" id="ARBA00023125"/>
    </source>
</evidence>
<accession>A0ABD0KU51</accession>
<dbReference type="Pfam" id="PF13873">
    <property type="entry name" value="Myb_DNA-bind_5"/>
    <property type="match status" value="1"/>
</dbReference>
<evidence type="ECO:0000313" key="8">
    <source>
        <dbReference type="Proteomes" id="UP001519460"/>
    </source>
</evidence>
<dbReference type="PANTHER" id="PTHR47577:SF2">
    <property type="entry name" value="THAP DOMAIN CONTAINING 9"/>
    <property type="match status" value="1"/>
</dbReference>
<dbReference type="InterPro" id="IPR021896">
    <property type="entry name" value="THAP9-like_HTH"/>
</dbReference>
<feature type="region of interest" description="Disordered" evidence="5">
    <location>
        <begin position="108"/>
        <end position="149"/>
    </location>
</feature>
<dbReference type="Pfam" id="PF21788">
    <property type="entry name" value="TNP-like_GBD"/>
    <property type="match status" value="1"/>
</dbReference>
<dbReference type="Pfam" id="PF12017">
    <property type="entry name" value="Tnp_P_element"/>
    <property type="match status" value="1"/>
</dbReference>
<dbReference type="InterPro" id="IPR006612">
    <property type="entry name" value="THAP_Znf"/>
</dbReference>